<organism evidence="2 3">
    <name type="scientific">Psychroflexus salarius</name>
    <dbReference type="NCBI Taxonomy" id="1155689"/>
    <lineage>
        <taxon>Bacteria</taxon>
        <taxon>Pseudomonadati</taxon>
        <taxon>Bacteroidota</taxon>
        <taxon>Flavobacteriia</taxon>
        <taxon>Flavobacteriales</taxon>
        <taxon>Flavobacteriaceae</taxon>
        <taxon>Psychroflexus</taxon>
    </lineage>
</organism>
<protein>
    <recommendedName>
        <fullName evidence="4">CarboxypepD_reg-like domain-containing protein</fullName>
    </recommendedName>
</protein>
<reference evidence="2 3" key="1">
    <citation type="submission" date="2016-11" db="EMBL/GenBank/DDBJ databases">
        <authorList>
            <person name="Jaros S."/>
            <person name="Januszkiewicz K."/>
            <person name="Wedrychowicz H."/>
        </authorList>
    </citation>
    <scope>NUCLEOTIDE SEQUENCE [LARGE SCALE GENOMIC DNA]</scope>
    <source>
        <strain evidence="2 3">DSM 25661</strain>
    </source>
</reference>
<evidence type="ECO:0008006" key="4">
    <source>
        <dbReference type="Google" id="ProtNLM"/>
    </source>
</evidence>
<sequence>MKVSLLAIFCLLGLSICFAQNYFEGKIIADSLDNYQINIVNITNKQGTTTRKNGRFRIPAEVNDSVVFSSVKHEFAYRIIKASDFNQVVEVPLKIEINELPEVVLNPYDLTGDVAKDISQVEVEYIDQKARFGFSKPRRLTPVQRQLYAVQTSGPLALMIMQFNGQMASLKRRIKYAKQQRNQQMVLPFITDSLMVNFFKLDLMYKDDFAYFCAEDSQLLNLVRQKDRLKIIEAIKAKVVPYRKSKYNLKQSNE</sequence>
<proteinExistence type="predicted"/>
<keyword evidence="3" id="KW-1185">Reference proteome</keyword>
<keyword evidence="1" id="KW-0732">Signal</keyword>
<dbReference type="Proteomes" id="UP000184462">
    <property type="component" value="Unassembled WGS sequence"/>
</dbReference>
<dbReference type="AlphaFoldDB" id="A0A1M4TWR9"/>
<dbReference type="STRING" id="1155689.SAMN05444278_10256"/>
<dbReference type="RefSeq" id="WP_083574459.1">
    <property type="nucleotide sequence ID" value="NZ_FQTW01000002.1"/>
</dbReference>
<name>A0A1M4TWR9_9FLAO</name>
<evidence type="ECO:0000313" key="3">
    <source>
        <dbReference type="Proteomes" id="UP000184462"/>
    </source>
</evidence>
<feature type="signal peptide" evidence="1">
    <location>
        <begin position="1"/>
        <end position="19"/>
    </location>
</feature>
<dbReference type="EMBL" id="FQTW01000002">
    <property type="protein sequence ID" value="SHE48747.1"/>
    <property type="molecule type" value="Genomic_DNA"/>
</dbReference>
<dbReference type="OrthoDB" id="1466882at2"/>
<gene>
    <name evidence="2" type="ORF">SAMN05444278_10256</name>
</gene>
<accession>A0A1M4TWR9</accession>
<evidence type="ECO:0000313" key="2">
    <source>
        <dbReference type="EMBL" id="SHE48747.1"/>
    </source>
</evidence>
<feature type="chain" id="PRO_5013109980" description="CarboxypepD_reg-like domain-containing protein" evidence="1">
    <location>
        <begin position="20"/>
        <end position="254"/>
    </location>
</feature>
<evidence type="ECO:0000256" key="1">
    <source>
        <dbReference type="SAM" id="SignalP"/>
    </source>
</evidence>